<comment type="caution">
    <text evidence="1">The sequence shown here is derived from an EMBL/GenBank/DDBJ whole genome shotgun (WGS) entry which is preliminary data.</text>
</comment>
<proteinExistence type="predicted"/>
<reference evidence="1 2" key="1">
    <citation type="submission" date="2023-01" db="EMBL/GenBank/DDBJ databases">
        <title>Analysis of 21 Apiospora genomes using comparative genomics revels a genus with tremendous synthesis potential of carbohydrate active enzymes and secondary metabolites.</title>
        <authorList>
            <person name="Sorensen T."/>
        </authorList>
    </citation>
    <scope>NUCLEOTIDE SEQUENCE [LARGE SCALE GENOMIC DNA]</scope>
    <source>
        <strain evidence="1 2">CBS 83171</strain>
    </source>
</reference>
<dbReference type="Proteomes" id="UP001446871">
    <property type="component" value="Unassembled WGS sequence"/>
</dbReference>
<keyword evidence="2" id="KW-1185">Reference proteome</keyword>
<protein>
    <submittedName>
        <fullName evidence="1">Uncharacterized protein</fullName>
    </submittedName>
</protein>
<evidence type="ECO:0000313" key="1">
    <source>
        <dbReference type="EMBL" id="KAK8072027.1"/>
    </source>
</evidence>
<accession>A0ABR1VLK5</accession>
<sequence length="127" mass="13294">MKLPKTAALITGCGNGGIGAAMAKAGTLRNLSAVKIVELDDSLDSSIARPTNTVDDILDSAKCPIWRGATSTACNSLSNWLPNSVSGHLNTGAKGIKDLRRYYSSNSSPPRTAGQGWDVEDKGLTIF</sequence>
<organism evidence="1 2">
    <name type="scientific">Apiospora saccharicola</name>
    <dbReference type="NCBI Taxonomy" id="335842"/>
    <lineage>
        <taxon>Eukaryota</taxon>
        <taxon>Fungi</taxon>
        <taxon>Dikarya</taxon>
        <taxon>Ascomycota</taxon>
        <taxon>Pezizomycotina</taxon>
        <taxon>Sordariomycetes</taxon>
        <taxon>Xylariomycetidae</taxon>
        <taxon>Amphisphaeriales</taxon>
        <taxon>Apiosporaceae</taxon>
        <taxon>Apiospora</taxon>
    </lineage>
</organism>
<gene>
    <name evidence="1" type="ORF">PG996_005375</name>
</gene>
<evidence type="ECO:0000313" key="2">
    <source>
        <dbReference type="Proteomes" id="UP001446871"/>
    </source>
</evidence>
<name>A0ABR1VLK5_9PEZI</name>
<dbReference type="EMBL" id="JAQQWM010000003">
    <property type="protein sequence ID" value="KAK8072027.1"/>
    <property type="molecule type" value="Genomic_DNA"/>
</dbReference>